<evidence type="ECO:0000256" key="1">
    <source>
        <dbReference type="ARBA" id="ARBA00038476"/>
    </source>
</evidence>
<dbReference type="InterPro" id="IPR029069">
    <property type="entry name" value="HotDog_dom_sf"/>
</dbReference>
<evidence type="ECO:0000256" key="2">
    <source>
        <dbReference type="SAM" id="MobiDB-lite"/>
    </source>
</evidence>
<gene>
    <name evidence="4" type="ORF">D9758_009633</name>
</gene>
<keyword evidence="3" id="KW-1133">Transmembrane helix</keyword>
<reference evidence="4 5" key="1">
    <citation type="journal article" date="2020" name="ISME J.">
        <title>Uncovering the hidden diversity of litter-decomposition mechanisms in mushroom-forming fungi.</title>
        <authorList>
            <person name="Floudas D."/>
            <person name="Bentzer J."/>
            <person name="Ahren D."/>
            <person name="Johansson T."/>
            <person name="Persson P."/>
            <person name="Tunlid A."/>
        </authorList>
    </citation>
    <scope>NUCLEOTIDE SEQUENCE [LARGE SCALE GENOMIC DNA]</scope>
    <source>
        <strain evidence="4 5">CBS 291.85</strain>
    </source>
</reference>
<dbReference type="Proteomes" id="UP000559256">
    <property type="component" value="Unassembled WGS sequence"/>
</dbReference>
<feature type="compositionally biased region" description="Basic and acidic residues" evidence="2">
    <location>
        <begin position="245"/>
        <end position="260"/>
    </location>
</feature>
<dbReference type="PANTHER" id="PTHR12475">
    <property type="match status" value="1"/>
</dbReference>
<feature type="transmembrane region" description="Helical" evidence="3">
    <location>
        <begin position="24"/>
        <end position="46"/>
    </location>
</feature>
<dbReference type="SUPFAM" id="SSF54637">
    <property type="entry name" value="Thioesterase/thiol ester dehydrase-isomerase"/>
    <property type="match status" value="1"/>
</dbReference>
<dbReference type="Pfam" id="PF13279">
    <property type="entry name" value="4HBT_2"/>
    <property type="match status" value="1"/>
</dbReference>
<accession>A0A8H5GD83</accession>
<evidence type="ECO:0000313" key="5">
    <source>
        <dbReference type="Proteomes" id="UP000559256"/>
    </source>
</evidence>
<dbReference type="OrthoDB" id="265761at2759"/>
<comment type="caution">
    <text evidence="4">The sequence shown here is derived from an EMBL/GenBank/DDBJ whole genome shotgun (WGS) entry which is preliminary data.</text>
</comment>
<keyword evidence="3" id="KW-0472">Membrane</keyword>
<protein>
    <submittedName>
        <fullName evidence="4">Uncharacterized protein</fullName>
    </submittedName>
</protein>
<feature type="compositionally biased region" description="Pro residues" evidence="2">
    <location>
        <begin position="220"/>
        <end position="234"/>
    </location>
</feature>
<dbReference type="InterPro" id="IPR051490">
    <property type="entry name" value="THEM6_lcsJ_thioesterase"/>
</dbReference>
<keyword evidence="3" id="KW-0812">Transmembrane</keyword>
<evidence type="ECO:0000256" key="3">
    <source>
        <dbReference type="SAM" id="Phobius"/>
    </source>
</evidence>
<feature type="region of interest" description="Disordered" evidence="2">
    <location>
        <begin position="198"/>
        <end position="260"/>
    </location>
</feature>
<sequence length="417" mass="46549">MAQVARRISGSTTLLRSYPILSVLLQRITVGSIVKLLLGLLMALNIRAFPLVWHFRAIRPVLYAGINYQILRIRHLFSDQRVKEIALENWMDSITPIGSHPFQYSISFRSFASIDESDYNLHMSNSSYAKAMDCVNLKATMSLFPQFLRVGGLIRLAETHFQFVQEIPILANYEIRLTIGAWDEKWLLVVGRFVSKKKQEKKKESSSPSNSSSASSDSHPPSPPARPPRVPTPSPTTLFNPRITRKGEYSLRTPDPEEMGRKTDLKALAAKMLSSEEPDGAVLHTVTLTRICFKLGRITVPPAIILATNGLSRPPPPTLGAMSNPSKAVYSHANPPPHWSIVKSIASKPSGGSLKAMQHFYRGGWKTVPEGERWWEQALGGPVEQQRRERLEKLSSVEHGMNAAREMRSGFGAKVTF</sequence>
<dbReference type="PANTHER" id="PTHR12475:SF4">
    <property type="entry name" value="PROTEIN THEM6"/>
    <property type="match status" value="1"/>
</dbReference>
<name>A0A8H5GD83_9AGAR</name>
<dbReference type="EMBL" id="JAACJM010000038">
    <property type="protein sequence ID" value="KAF5362666.1"/>
    <property type="molecule type" value="Genomic_DNA"/>
</dbReference>
<proteinExistence type="inferred from homology"/>
<feature type="compositionally biased region" description="Low complexity" evidence="2">
    <location>
        <begin position="206"/>
        <end position="219"/>
    </location>
</feature>
<keyword evidence="5" id="KW-1185">Reference proteome</keyword>
<comment type="similarity">
    <text evidence="1">Belongs to the lcsJ thioesterase family.</text>
</comment>
<dbReference type="AlphaFoldDB" id="A0A8H5GD83"/>
<evidence type="ECO:0000313" key="4">
    <source>
        <dbReference type="EMBL" id="KAF5362666.1"/>
    </source>
</evidence>
<organism evidence="4 5">
    <name type="scientific">Tetrapyrgos nigripes</name>
    <dbReference type="NCBI Taxonomy" id="182062"/>
    <lineage>
        <taxon>Eukaryota</taxon>
        <taxon>Fungi</taxon>
        <taxon>Dikarya</taxon>
        <taxon>Basidiomycota</taxon>
        <taxon>Agaricomycotina</taxon>
        <taxon>Agaricomycetes</taxon>
        <taxon>Agaricomycetidae</taxon>
        <taxon>Agaricales</taxon>
        <taxon>Marasmiineae</taxon>
        <taxon>Marasmiaceae</taxon>
        <taxon>Tetrapyrgos</taxon>
    </lineage>
</organism>